<feature type="region of interest" description="Disordered" evidence="1">
    <location>
        <begin position="44"/>
        <end position="67"/>
    </location>
</feature>
<organism evidence="2 3">
    <name type="scientific">Petrolisthes manimaculis</name>
    <dbReference type="NCBI Taxonomy" id="1843537"/>
    <lineage>
        <taxon>Eukaryota</taxon>
        <taxon>Metazoa</taxon>
        <taxon>Ecdysozoa</taxon>
        <taxon>Arthropoda</taxon>
        <taxon>Crustacea</taxon>
        <taxon>Multicrustacea</taxon>
        <taxon>Malacostraca</taxon>
        <taxon>Eumalacostraca</taxon>
        <taxon>Eucarida</taxon>
        <taxon>Decapoda</taxon>
        <taxon>Pleocyemata</taxon>
        <taxon>Anomura</taxon>
        <taxon>Galatheoidea</taxon>
        <taxon>Porcellanidae</taxon>
        <taxon>Petrolisthes</taxon>
    </lineage>
</organism>
<gene>
    <name evidence="2" type="ORF">Pmani_009231</name>
</gene>
<evidence type="ECO:0000313" key="3">
    <source>
        <dbReference type="Proteomes" id="UP001292094"/>
    </source>
</evidence>
<sequence>MSWVYKKGTAWKTKLDKNIKWLKYTGVIEQWYKMELQHLDVGKKRRGRGKGVSDDPDTTEGLLHCRLSPSKDTPENVLLFLSNSFCSSSFSTGFLAPSLLPPDSLTPST</sequence>
<dbReference type="EMBL" id="JAWZYT010000713">
    <property type="protein sequence ID" value="KAK4319886.1"/>
    <property type="molecule type" value="Genomic_DNA"/>
</dbReference>
<dbReference type="Proteomes" id="UP001292094">
    <property type="component" value="Unassembled WGS sequence"/>
</dbReference>
<accession>A0AAE1Q594</accession>
<dbReference type="AlphaFoldDB" id="A0AAE1Q594"/>
<comment type="caution">
    <text evidence="2">The sequence shown here is derived from an EMBL/GenBank/DDBJ whole genome shotgun (WGS) entry which is preliminary data.</text>
</comment>
<evidence type="ECO:0000313" key="2">
    <source>
        <dbReference type="EMBL" id="KAK4319886.1"/>
    </source>
</evidence>
<reference evidence="2" key="1">
    <citation type="submission" date="2023-11" db="EMBL/GenBank/DDBJ databases">
        <title>Genome assemblies of two species of porcelain crab, Petrolisthes cinctipes and Petrolisthes manimaculis (Anomura: Porcellanidae).</title>
        <authorList>
            <person name="Angst P."/>
        </authorList>
    </citation>
    <scope>NUCLEOTIDE SEQUENCE</scope>
    <source>
        <strain evidence="2">PB745_02</strain>
        <tissue evidence="2">Gill</tissue>
    </source>
</reference>
<name>A0AAE1Q594_9EUCA</name>
<proteinExistence type="predicted"/>
<protein>
    <submittedName>
        <fullName evidence="2">Uncharacterized protein</fullName>
    </submittedName>
</protein>
<evidence type="ECO:0000256" key="1">
    <source>
        <dbReference type="SAM" id="MobiDB-lite"/>
    </source>
</evidence>
<keyword evidence="3" id="KW-1185">Reference proteome</keyword>